<name>A0A9W9L5Y5_9EURO</name>
<evidence type="ECO:0000256" key="1">
    <source>
        <dbReference type="ARBA" id="ARBA00004123"/>
    </source>
</evidence>
<dbReference type="AlphaFoldDB" id="A0A9W9L5Y5"/>
<dbReference type="Gene3D" id="3.40.630.30">
    <property type="match status" value="1"/>
</dbReference>
<feature type="compositionally biased region" description="Acidic residues" evidence="15">
    <location>
        <begin position="158"/>
        <end position="170"/>
    </location>
</feature>
<evidence type="ECO:0000256" key="4">
    <source>
        <dbReference type="ARBA" id="ARBA00022679"/>
    </source>
</evidence>
<dbReference type="FunFam" id="3.40.630.30:FF:000001">
    <property type="entry name" value="Histone acetyltransferase"/>
    <property type="match status" value="1"/>
</dbReference>
<dbReference type="Pfam" id="PF17772">
    <property type="entry name" value="zf-MYST"/>
    <property type="match status" value="1"/>
</dbReference>
<keyword evidence="6 13" id="KW-0863">Zinc-finger</keyword>
<comment type="function">
    <text evidence="11">Catalytic component of the NuA4 histone acetyltransferase (HAT) complex which is involved in epigenetic transcriptional activation of selected genes principally by acetylation of nucleosomal histones H4, H3, H2B, H2A and H2A variant H2A.Z. Acetylates histone H4 to form H4K5ac, H4K8ac, H4K12ac and H4K16ac, histone H3 to form H3K14ac, and histone H2A to form H2AK4ac and H2AK7ac. The NuA4 complex is involved in the DNA damage response and is required for chromosome segregation. The NuA4 complex plays a direct role in repair of DNA double-strand breaks (DSBs) through homologous recombination. Recruitment to promoters depends on H3K4me. Also acetylates non-histone proteins. In addition to protein acetyltransferase, can use different acyl-CoA substrates, such as 2-hydroxyisobutanoyl-CoA (2-hydroxyisobutyryl-CoA) or (2E)-butenoyl-CoA (crotonyl-CoA), and is able to mediate protein 2-hydroxyisobutyrylation and crotonylation, respectively.</text>
</comment>
<dbReference type="GO" id="GO:0005634">
    <property type="term" value="C:nucleus"/>
    <property type="evidence" value="ECO:0007669"/>
    <property type="project" value="UniProtKB-SubCell"/>
</dbReference>
<dbReference type="FunFam" id="3.30.60.60:FF:000001">
    <property type="entry name" value="Histone acetyltransferase"/>
    <property type="match status" value="1"/>
</dbReference>
<dbReference type="GO" id="GO:1990467">
    <property type="term" value="C:NuA3a histone acetyltransferase complex"/>
    <property type="evidence" value="ECO:0007669"/>
    <property type="project" value="TreeGrafter"/>
</dbReference>
<dbReference type="InterPro" id="IPR019787">
    <property type="entry name" value="Znf_PHD-finger"/>
</dbReference>
<dbReference type="EC" id="2.3.1.48" evidence="3 14"/>
<dbReference type="PROSITE" id="PS51726">
    <property type="entry name" value="MYST_HAT"/>
    <property type="match status" value="1"/>
</dbReference>
<dbReference type="PANTHER" id="PTHR10615">
    <property type="entry name" value="HISTONE ACETYLTRANSFERASE"/>
    <property type="match status" value="1"/>
</dbReference>
<dbReference type="RefSeq" id="XP_056523460.1">
    <property type="nucleotide sequence ID" value="XM_056664403.1"/>
</dbReference>
<evidence type="ECO:0000256" key="9">
    <source>
        <dbReference type="ARBA" id="ARBA00022990"/>
    </source>
</evidence>
<evidence type="ECO:0000256" key="13">
    <source>
        <dbReference type="PROSITE-ProRule" id="PRU00146"/>
    </source>
</evidence>
<feature type="region of interest" description="Disordered" evidence="15">
    <location>
        <begin position="426"/>
        <end position="452"/>
    </location>
</feature>
<proteinExistence type="inferred from homology"/>
<gene>
    <name evidence="18" type="ORF">N7515_003659</name>
</gene>
<dbReference type="GO" id="GO:0031507">
    <property type="term" value="P:heterochromatin formation"/>
    <property type="evidence" value="ECO:0007669"/>
    <property type="project" value="UniProtKB-ARBA"/>
</dbReference>
<feature type="region of interest" description="Disordered" evidence="15">
    <location>
        <begin position="498"/>
        <end position="524"/>
    </location>
</feature>
<comment type="catalytic activity">
    <reaction evidence="14">
        <text>L-lysyl-[protein] + acetyl-CoA = N(6)-acetyl-L-lysyl-[protein] + CoA + H(+)</text>
        <dbReference type="Rhea" id="RHEA:45948"/>
        <dbReference type="Rhea" id="RHEA-COMP:9752"/>
        <dbReference type="Rhea" id="RHEA-COMP:10731"/>
        <dbReference type="ChEBI" id="CHEBI:15378"/>
        <dbReference type="ChEBI" id="CHEBI:29969"/>
        <dbReference type="ChEBI" id="CHEBI:57287"/>
        <dbReference type="ChEBI" id="CHEBI:57288"/>
        <dbReference type="ChEBI" id="CHEBI:61930"/>
        <dbReference type="EC" id="2.3.1.48"/>
    </reaction>
</comment>
<comment type="caution">
    <text evidence="18">The sequence shown here is derived from an EMBL/GenBank/DDBJ whole genome shotgun (WGS) entry which is preliminary data.</text>
</comment>
<dbReference type="PANTHER" id="PTHR10615:SF161">
    <property type="entry name" value="HISTONE ACETYLTRANSFERASE KAT7"/>
    <property type="match status" value="1"/>
</dbReference>
<dbReference type="CDD" id="cd15489">
    <property type="entry name" value="PHD_SF"/>
    <property type="match status" value="1"/>
</dbReference>
<comment type="similarity">
    <text evidence="2 14">Belongs to the MYST (SAS/MOZ) family.</text>
</comment>
<dbReference type="InterPro" id="IPR013083">
    <property type="entry name" value="Znf_RING/FYVE/PHD"/>
</dbReference>
<evidence type="ECO:0000256" key="12">
    <source>
        <dbReference type="PIRSR" id="PIRSR602717-51"/>
    </source>
</evidence>
<dbReference type="GO" id="GO:0003682">
    <property type="term" value="F:chromatin binding"/>
    <property type="evidence" value="ECO:0007669"/>
    <property type="project" value="TreeGrafter"/>
</dbReference>
<dbReference type="SUPFAM" id="SSF55729">
    <property type="entry name" value="Acyl-CoA N-acyltransferases (Nat)"/>
    <property type="match status" value="1"/>
</dbReference>
<reference evidence="18" key="1">
    <citation type="submission" date="2022-11" db="EMBL/GenBank/DDBJ databases">
        <authorList>
            <person name="Petersen C."/>
        </authorList>
    </citation>
    <scope>NUCLEOTIDE SEQUENCE</scope>
    <source>
        <strain evidence="18">IBT 22155</strain>
    </source>
</reference>
<keyword evidence="5" id="KW-0479">Metal-binding</keyword>
<feature type="active site" description="Proton donor/acceptor" evidence="12">
    <location>
        <position position="781"/>
    </location>
</feature>
<dbReference type="InterPro" id="IPR016181">
    <property type="entry name" value="Acyl_CoA_acyltransferase"/>
</dbReference>
<organism evidence="18 19">
    <name type="scientific">Penicillium bovifimosum</name>
    <dbReference type="NCBI Taxonomy" id="126998"/>
    <lineage>
        <taxon>Eukaryota</taxon>
        <taxon>Fungi</taxon>
        <taxon>Dikarya</taxon>
        <taxon>Ascomycota</taxon>
        <taxon>Pezizomycotina</taxon>
        <taxon>Eurotiomycetes</taxon>
        <taxon>Eurotiomycetidae</taxon>
        <taxon>Eurotiales</taxon>
        <taxon>Aspergillaceae</taxon>
        <taxon>Penicillium</taxon>
    </lineage>
</organism>
<evidence type="ECO:0000256" key="11">
    <source>
        <dbReference type="ARBA" id="ARBA00045805"/>
    </source>
</evidence>
<evidence type="ECO:0000256" key="8">
    <source>
        <dbReference type="ARBA" id="ARBA00022853"/>
    </source>
</evidence>
<evidence type="ECO:0000256" key="6">
    <source>
        <dbReference type="ARBA" id="ARBA00022771"/>
    </source>
</evidence>
<feature type="domain" description="MYST-type HAT" evidence="17">
    <location>
        <begin position="605"/>
        <end position="879"/>
    </location>
</feature>
<dbReference type="Gene3D" id="3.30.40.10">
    <property type="entry name" value="Zinc/RING finger domain, C3HC4 (zinc finger)"/>
    <property type="match status" value="1"/>
</dbReference>
<protein>
    <recommendedName>
        <fullName evidence="3 14">Histone acetyltransferase</fullName>
        <ecNumber evidence="3 14">2.3.1.48</ecNumber>
    </recommendedName>
</protein>
<dbReference type="SUPFAM" id="SSF57903">
    <property type="entry name" value="FYVE/PHD zinc finger"/>
    <property type="match status" value="1"/>
</dbReference>
<keyword evidence="8" id="KW-0156">Chromatin regulator</keyword>
<accession>A0A9W9L5Y5</accession>
<dbReference type="Proteomes" id="UP001149079">
    <property type="component" value="Unassembled WGS sequence"/>
</dbReference>
<dbReference type="SMART" id="SM00249">
    <property type="entry name" value="PHD"/>
    <property type="match status" value="1"/>
</dbReference>
<feature type="region of interest" description="Disordered" evidence="15">
    <location>
        <begin position="189"/>
        <end position="284"/>
    </location>
</feature>
<feature type="compositionally biased region" description="Acidic residues" evidence="15">
    <location>
        <begin position="1192"/>
        <end position="1210"/>
    </location>
</feature>
<evidence type="ECO:0000256" key="10">
    <source>
        <dbReference type="ARBA" id="ARBA00023242"/>
    </source>
</evidence>
<keyword evidence="19" id="KW-1185">Reference proteome</keyword>
<dbReference type="Gene3D" id="3.30.60.60">
    <property type="entry name" value="N-acetyl transferase-like"/>
    <property type="match status" value="1"/>
</dbReference>
<reference evidence="18" key="2">
    <citation type="journal article" date="2023" name="IMA Fungus">
        <title>Comparative genomic study of the Penicillium genus elucidates a diverse pangenome and 15 lateral gene transfer events.</title>
        <authorList>
            <person name="Petersen C."/>
            <person name="Sorensen T."/>
            <person name="Nielsen M.R."/>
            <person name="Sondergaard T.E."/>
            <person name="Sorensen J.L."/>
            <person name="Fitzpatrick D.A."/>
            <person name="Frisvad J.C."/>
            <person name="Nielsen K.L."/>
        </authorList>
    </citation>
    <scope>NUCLEOTIDE SEQUENCE</scope>
    <source>
        <strain evidence="18">IBT 22155</strain>
    </source>
</reference>
<feature type="compositionally biased region" description="Low complexity" evidence="15">
    <location>
        <begin position="1009"/>
        <end position="1030"/>
    </location>
</feature>
<evidence type="ECO:0000256" key="7">
    <source>
        <dbReference type="ARBA" id="ARBA00022833"/>
    </source>
</evidence>
<feature type="compositionally biased region" description="Polar residues" evidence="15">
    <location>
        <begin position="1086"/>
        <end position="1097"/>
    </location>
</feature>
<dbReference type="GO" id="GO:0004402">
    <property type="term" value="F:histone acetyltransferase activity"/>
    <property type="evidence" value="ECO:0007669"/>
    <property type="project" value="InterPro"/>
</dbReference>
<evidence type="ECO:0000256" key="5">
    <source>
        <dbReference type="ARBA" id="ARBA00022723"/>
    </source>
</evidence>
<sequence>MAESVEGSVCSYSDGLEVSPHPNWFSSAESARCNDTHGQGGRPQRIAFECERDWPRCIGLDASGTPLNLTLHSFSLGLNFAPTDFHPHRTTVVSIQLADTASIYLEPAFDPDAPPDQRRRQRGTAVLNLAVAVTYTMAATVPPVNDERGKLDPSVDPADSDLDAEGEDETDLYEMDQRLQDAVHRAYNGEIDDDGPEEARNGKNTGANGLNGGNDDDNDEAEFVGAVKLPDDDAGSEEEYAESDADADPGFEVNDRDASEPESTDHESGAEDWEAESNDREDGDADIRSRANCLFCSQDEEHDPSEDFEEWLTCIVCGDHSHRQCAREQEAFDDTEEPWRCPTCVENNMQPDRLATPTAETGTEVSGLPRELLPAHAGTHDEGFHTIFGTGVNEEMLNSSRSLRKRKASSIEAQEHTPVLRKRLRQSSFRSDHPNATVEGGEGLADGDTLSPARTRSIRGRRTRAVDRELCRVVTRQFGKLIMAFRLDETRMAKILGPQIRPGRKKKKAPKPPPVAPEPQAHFVPLPPVSYNSVTLFESDDAKSKPYGGILSEVEQDTSRTLPTQFDRDRFEQARLKAEEEWQQKVRDAELNGEGTSHASQKVSGPPSKIKSINFGGYEIETWYAAPYPEEYSRNRVLYICEFCLKYMNSDYVAWRHKLKCPAKHPPGDEIYRDRSISIFEVDGRKNPVYCQNLCLLAKLFLGSKTLYYDVEPFLFYVMTEFDDLGCHFVGYFSKEKRPSSANNVSCILTLPIHQRKGYGNLLIDFSYLLTRIEGKNGSPEKPLSDMGLVSYRNYWRLILSYQLRDLKTPVSIAELSDRTGMTADDVVSALEGLRALVRDPITKTYAIRLDHKYYEEVISGWESKGYIQLNPDALLWTPYIMGRSNQSHFDRAPMHAIARREDEDEDEMEARGPDYEGHDHMGNRTHGNALADSAGPPSRMALQSNGSHHTPADQPESPKVPNPAEGIPPSRFEFWPPIPAALPPKRRPGRPSGSTKLNRMSMTPTTVRNGSRNSPRRPSTLTSLTPGGSTRRGRSAITGSPAAEPTPDQTNGLAMDDDSRAVEEEAVVVEDAENVASVSDEVAGESQTIPEGTNGDTVPEESAKTNGIDTTELEAEASEEATAKTPEDSNITLRSPGTAKEDPKTPRSVKKALVEKVHFMVPAEPESTTKSPNKGDGQNAVPDTNGIGAGSDEDADADGEIDAEYEVDGDVVMQT</sequence>
<dbReference type="InterPro" id="IPR036388">
    <property type="entry name" value="WH-like_DNA-bd_sf"/>
</dbReference>
<keyword evidence="9" id="KW-0007">Acetylation</keyword>
<keyword evidence="7" id="KW-0862">Zinc</keyword>
<evidence type="ECO:0000256" key="2">
    <source>
        <dbReference type="ARBA" id="ARBA00010107"/>
    </source>
</evidence>
<dbReference type="Pfam" id="PF16866">
    <property type="entry name" value="PHD_4"/>
    <property type="match status" value="1"/>
</dbReference>
<feature type="compositionally biased region" description="Polar residues" evidence="15">
    <location>
        <begin position="996"/>
        <end position="1008"/>
    </location>
</feature>
<dbReference type="OrthoDB" id="787137at2759"/>
<dbReference type="GO" id="GO:0006357">
    <property type="term" value="P:regulation of transcription by RNA polymerase II"/>
    <property type="evidence" value="ECO:0007669"/>
    <property type="project" value="TreeGrafter"/>
</dbReference>
<evidence type="ECO:0000256" key="3">
    <source>
        <dbReference type="ARBA" id="ARBA00013184"/>
    </source>
</evidence>
<dbReference type="GeneID" id="81403573"/>
<dbReference type="GO" id="GO:0003712">
    <property type="term" value="F:transcription coregulator activity"/>
    <property type="evidence" value="ECO:0007669"/>
    <property type="project" value="TreeGrafter"/>
</dbReference>
<dbReference type="InterPro" id="IPR040706">
    <property type="entry name" value="Zf-MYST"/>
</dbReference>
<feature type="domain" description="PHD-type" evidence="16">
    <location>
        <begin position="290"/>
        <end position="347"/>
    </location>
</feature>
<evidence type="ECO:0000313" key="18">
    <source>
        <dbReference type="EMBL" id="KAJ5138811.1"/>
    </source>
</evidence>
<dbReference type="Gene3D" id="1.10.10.10">
    <property type="entry name" value="Winged helix-like DNA-binding domain superfamily/Winged helix DNA-binding domain"/>
    <property type="match status" value="1"/>
</dbReference>
<feature type="compositionally biased region" description="Acidic residues" evidence="15">
    <location>
        <begin position="232"/>
        <end position="249"/>
    </location>
</feature>
<feature type="compositionally biased region" description="Basic and acidic residues" evidence="15">
    <location>
        <begin position="253"/>
        <end position="269"/>
    </location>
</feature>
<dbReference type="InterPro" id="IPR002717">
    <property type="entry name" value="HAT_MYST-type"/>
</dbReference>
<feature type="compositionally biased region" description="Acidic residues" evidence="15">
    <location>
        <begin position="1065"/>
        <end position="1074"/>
    </location>
</feature>
<keyword evidence="10 14" id="KW-0539">Nucleus</keyword>
<keyword evidence="4" id="KW-0808">Transferase</keyword>
<dbReference type="PROSITE" id="PS50016">
    <property type="entry name" value="ZF_PHD_2"/>
    <property type="match status" value="1"/>
</dbReference>
<dbReference type="Pfam" id="PF01853">
    <property type="entry name" value="MOZ_SAS"/>
    <property type="match status" value="1"/>
</dbReference>
<feature type="region of interest" description="Disordered" evidence="15">
    <location>
        <begin position="899"/>
        <end position="1216"/>
    </location>
</feature>
<dbReference type="InterPro" id="IPR011011">
    <property type="entry name" value="Znf_FYVE_PHD"/>
</dbReference>
<dbReference type="EMBL" id="JAPQKL010000003">
    <property type="protein sequence ID" value="KAJ5138811.1"/>
    <property type="molecule type" value="Genomic_DNA"/>
</dbReference>
<comment type="subcellular location">
    <subcellularLocation>
        <location evidence="1 14">Nucleus</location>
    </subcellularLocation>
</comment>
<evidence type="ECO:0000256" key="14">
    <source>
        <dbReference type="RuleBase" id="RU361211"/>
    </source>
</evidence>
<evidence type="ECO:0000259" key="16">
    <source>
        <dbReference type="PROSITE" id="PS50016"/>
    </source>
</evidence>
<dbReference type="GO" id="GO:0008270">
    <property type="term" value="F:zinc ion binding"/>
    <property type="evidence" value="ECO:0007669"/>
    <property type="project" value="UniProtKB-KW"/>
</dbReference>
<evidence type="ECO:0000259" key="17">
    <source>
        <dbReference type="PROSITE" id="PS51726"/>
    </source>
</evidence>
<evidence type="ECO:0000313" key="19">
    <source>
        <dbReference type="Proteomes" id="UP001149079"/>
    </source>
</evidence>
<feature type="region of interest" description="Disordered" evidence="15">
    <location>
        <begin position="143"/>
        <end position="170"/>
    </location>
</feature>
<dbReference type="InterPro" id="IPR050603">
    <property type="entry name" value="MYST_HAT"/>
</dbReference>
<dbReference type="InterPro" id="IPR001965">
    <property type="entry name" value="Znf_PHD"/>
</dbReference>
<feature type="compositionally biased region" description="Basic and acidic residues" evidence="15">
    <location>
        <begin position="910"/>
        <end position="923"/>
    </location>
</feature>
<evidence type="ECO:0000256" key="15">
    <source>
        <dbReference type="SAM" id="MobiDB-lite"/>
    </source>
</evidence>